<dbReference type="EMBL" id="AE005673">
    <property type="protein sequence ID" value="AAK23452.1"/>
    <property type="molecule type" value="Genomic_DNA"/>
</dbReference>
<feature type="signal peptide" evidence="2">
    <location>
        <begin position="1"/>
        <end position="20"/>
    </location>
</feature>
<dbReference type="AlphaFoldDB" id="Q9A890"/>
<dbReference type="Proteomes" id="UP000001816">
    <property type="component" value="Chromosome"/>
</dbReference>
<accession>Q9A890</accession>
<dbReference type="PIR" id="H87431">
    <property type="entry name" value="H87431"/>
</dbReference>
<protein>
    <submittedName>
        <fullName evidence="3">Uncharacterized protein</fullName>
    </submittedName>
</protein>
<sequence length="172" mass="18063">MRIAMLAAVAAMTVASAAAADPMASAYNNTVTITYPNGAMTKMHIDADGSYVAKAPDGSTAKGAWKIENGTTCFTQTEPAPPAGTPANCSPTVEHKVGETWTAPGPNGSTLNVSIVAGRWGQATRLEVQRRWRRTSWPVQLGPPRSATFSAPLGPKGARLRRPAPARRPPGR</sequence>
<feature type="compositionally biased region" description="Basic residues" evidence="1">
    <location>
        <begin position="158"/>
        <end position="172"/>
    </location>
</feature>
<feature type="chain" id="PRO_5004323443" evidence="2">
    <location>
        <begin position="21"/>
        <end position="172"/>
    </location>
</feature>
<reference evidence="3 4" key="1">
    <citation type="journal article" date="2001" name="Proc. Natl. Acad. Sci. U.S.A.">
        <title>Complete genome sequence of Caulobacter crescentus.</title>
        <authorList>
            <person name="Nierman W.C."/>
            <person name="Feldblyum T.V."/>
            <person name="Laub M.T."/>
            <person name="Paulsen I.T."/>
            <person name="Nelson K.E."/>
            <person name="Eisen J.A."/>
            <person name="Heidelberg J.F."/>
            <person name="Alley M.R."/>
            <person name="Ohta N."/>
            <person name="Maddock J.R."/>
            <person name="Potocka I."/>
            <person name="Nelson W.C."/>
            <person name="Newton A."/>
            <person name="Stephens C."/>
            <person name="Phadke N.D."/>
            <person name="Ely B."/>
            <person name="DeBoy R.T."/>
            <person name="Dodson R.J."/>
            <person name="Durkin A.S."/>
            <person name="Gwinn M.L."/>
            <person name="Haft D.H."/>
            <person name="Kolonay J.F."/>
            <person name="Smit J."/>
            <person name="Craven M.B."/>
            <person name="Khouri H."/>
            <person name="Shetty J."/>
            <person name="Berry K."/>
            <person name="Utterback T."/>
            <person name="Tran K."/>
            <person name="Wolf A."/>
            <person name="Vamathevan J."/>
            <person name="Ermolaeva M."/>
            <person name="White O."/>
            <person name="Salzberg S.L."/>
            <person name="Venter J.C."/>
            <person name="Shapiro L."/>
            <person name="Fraser C.M."/>
        </authorList>
    </citation>
    <scope>NUCLEOTIDE SEQUENCE [LARGE SCALE GENOMIC DNA]</scope>
    <source>
        <strain evidence="4">ATCC 19089 / CB15</strain>
    </source>
</reference>
<dbReference type="EnsemblBacteria" id="AAK23452">
    <property type="protein sequence ID" value="AAK23452"/>
    <property type="gene ID" value="CC_1472"/>
</dbReference>
<evidence type="ECO:0000313" key="3">
    <source>
        <dbReference type="EMBL" id="AAK23452.1"/>
    </source>
</evidence>
<dbReference type="KEGG" id="ccr:CC_1472"/>
<feature type="region of interest" description="Disordered" evidence="1">
    <location>
        <begin position="137"/>
        <end position="172"/>
    </location>
</feature>
<dbReference type="eggNOG" id="ENOG5033W7V">
    <property type="taxonomic scope" value="Bacteria"/>
</dbReference>
<keyword evidence="2" id="KW-0732">Signal</keyword>
<name>Q9A890_CAUVC</name>
<evidence type="ECO:0000256" key="1">
    <source>
        <dbReference type="SAM" id="MobiDB-lite"/>
    </source>
</evidence>
<proteinExistence type="predicted"/>
<gene>
    <name evidence="3" type="ordered locus">CC_1472</name>
</gene>
<keyword evidence="4" id="KW-1185">Reference proteome</keyword>
<dbReference type="HOGENOM" id="CLU_1640741_0_0_5"/>
<dbReference type="BioCyc" id="CAULO:CC1472-MONOMER"/>
<organism evidence="3 4">
    <name type="scientific">Caulobacter vibrioides (strain ATCC 19089 / CIP 103742 / CB 15)</name>
    <name type="common">Caulobacter crescentus</name>
    <dbReference type="NCBI Taxonomy" id="190650"/>
    <lineage>
        <taxon>Bacteria</taxon>
        <taxon>Pseudomonadati</taxon>
        <taxon>Pseudomonadota</taxon>
        <taxon>Alphaproteobacteria</taxon>
        <taxon>Caulobacterales</taxon>
        <taxon>Caulobacteraceae</taxon>
        <taxon>Caulobacter</taxon>
    </lineage>
</organism>
<evidence type="ECO:0000256" key="2">
    <source>
        <dbReference type="SAM" id="SignalP"/>
    </source>
</evidence>
<evidence type="ECO:0000313" key="4">
    <source>
        <dbReference type="Proteomes" id="UP000001816"/>
    </source>
</evidence>